<dbReference type="EMBL" id="HBIZ01003570">
    <property type="protein sequence ID" value="CAE0749350.1"/>
    <property type="molecule type" value="Transcribed_RNA"/>
</dbReference>
<protein>
    <submittedName>
        <fullName evidence="3">Uncharacterized protein</fullName>
    </submittedName>
</protein>
<dbReference type="AlphaFoldDB" id="A0A7S4AZX2"/>
<dbReference type="GO" id="GO:0019905">
    <property type="term" value="F:syntaxin binding"/>
    <property type="evidence" value="ECO:0007669"/>
    <property type="project" value="InterPro"/>
</dbReference>
<evidence type="ECO:0000313" key="3">
    <source>
        <dbReference type="EMBL" id="CAE0749350.1"/>
    </source>
</evidence>
<dbReference type="InterPro" id="IPR026183">
    <property type="entry name" value="Taxilin_fam"/>
</dbReference>
<accession>A0A7S4AZX2</accession>
<keyword evidence="2" id="KW-0175">Coiled coil</keyword>
<evidence type="ECO:0000256" key="1">
    <source>
        <dbReference type="ARBA" id="ARBA00009550"/>
    </source>
</evidence>
<proteinExistence type="inferred from homology"/>
<feature type="coiled-coil region" evidence="2">
    <location>
        <begin position="52"/>
        <end position="122"/>
    </location>
</feature>
<gene>
    <name evidence="3" type="ORF">PCAR00345_LOCUS1933</name>
</gene>
<feature type="coiled-coil region" evidence="2">
    <location>
        <begin position="212"/>
        <end position="281"/>
    </location>
</feature>
<sequence>MCASGVPEEVAVLHEQICAAERACMLAKQRESKALSTKREVEDACARLATASSMTQANCRKMQEQCKQLDEQIQRVVADGLARRERVGSMFEEEIAKVSEQSADLDKEIAKLREENLSLKTKLDDFDHVHAGANPKHQQAEEHAAMLGLKLLCSNLLEIDARLVQLRTSAELWEERVSTLRSTERLQISQISTYESKRAEFSETLVSSSSVFASLDEQCAKHKSRTEELNAENVKMSAKLTGAPARRAAMRQKIAALEQEMRDLARERDEIAAECRNLQLNKGGSAA</sequence>
<organism evidence="3">
    <name type="scientific">Chrysotila carterae</name>
    <name type="common">Marine alga</name>
    <name type="synonym">Syracosphaera carterae</name>
    <dbReference type="NCBI Taxonomy" id="13221"/>
    <lineage>
        <taxon>Eukaryota</taxon>
        <taxon>Haptista</taxon>
        <taxon>Haptophyta</taxon>
        <taxon>Prymnesiophyceae</taxon>
        <taxon>Isochrysidales</taxon>
        <taxon>Isochrysidaceae</taxon>
        <taxon>Chrysotila</taxon>
    </lineage>
</organism>
<evidence type="ECO:0000256" key="2">
    <source>
        <dbReference type="SAM" id="Coils"/>
    </source>
</evidence>
<comment type="similarity">
    <text evidence="1">Belongs to the taxilin family.</text>
</comment>
<dbReference type="Pfam" id="PF09728">
    <property type="entry name" value="Taxilin"/>
    <property type="match status" value="1"/>
</dbReference>
<reference evidence="3" key="1">
    <citation type="submission" date="2021-01" db="EMBL/GenBank/DDBJ databases">
        <authorList>
            <person name="Corre E."/>
            <person name="Pelletier E."/>
            <person name="Niang G."/>
            <person name="Scheremetjew M."/>
            <person name="Finn R."/>
            <person name="Kale V."/>
            <person name="Holt S."/>
            <person name="Cochrane G."/>
            <person name="Meng A."/>
            <person name="Brown T."/>
            <person name="Cohen L."/>
        </authorList>
    </citation>
    <scope>NUCLEOTIDE SEQUENCE</scope>
    <source>
        <strain evidence="3">CCMP645</strain>
    </source>
</reference>
<name>A0A7S4AZX2_CHRCT</name>